<name>A0A0B1T9H7_OESDE</name>
<proteinExistence type="predicted"/>
<organism evidence="1 2">
    <name type="scientific">Oesophagostomum dentatum</name>
    <name type="common">Nodular worm</name>
    <dbReference type="NCBI Taxonomy" id="61180"/>
    <lineage>
        <taxon>Eukaryota</taxon>
        <taxon>Metazoa</taxon>
        <taxon>Ecdysozoa</taxon>
        <taxon>Nematoda</taxon>
        <taxon>Chromadorea</taxon>
        <taxon>Rhabditida</taxon>
        <taxon>Rhabditina</taxon>
        <taxon>Rhabditomorpha</taxon>
        <taxon>Strongyloidea</taxon>
        <taxon>Strongylidae</taxon>
        <taxon>Oesophagostomum</taxon>
    </lineage>
</organism>
<evidence type="ECO:0000313" key="1">
    <source>
        <dbReference type="EMBL" id="KHJ94188.1"/>
    </source>
</evidence>
<keyword evidence="2" id="KW-1185">Reference proteome</keyword>
<reference evidence="1 2" key="1">
    <citation type="submission" date="2014-03" db="EMBL/GenBank/DDBJ databases">
        <title>Draft genome of the hookworm Oesophagostomum dentatum.</title>
        <authorList>
            <person name="Mitreva M."/>
        </authorList>
    </citation>
    <scope>NUCLEOTIDE SEQUENCE [LARGE SCALE GENOMIC DNA]</scope>
    <source>
        <strain evidence="1 2">OD-Hann</strain>
    </source>
</reference>
<dbReference type="EMBL" id="KN550426">
    <property type="protein sequence ID" value="KHJ94188.1"/>
    <property type="molecule type" value="Genomic_DNA"/>
</dbReference>
<gene>
    <name evidence="1" type="ORF">OESDEN_05883</name>
</gene>
<dbReference type="Gene3D" id="3.30.420.40">
    <property type="match status" value="1"/>
</dbReference>
<dbReference type="Proteomes" id="UP000053660">
    <property type="component" value="Unassembled WGS sequence"/>
</dbReference>
<protein>
    <submittedName>
        <fullName evidence="1">Uncharacterized protein</fullName>
    </submittedName>
</protein>
<dbReference type="Gene3D" id="3.90.640.10">
    <property type="entry name" value="Actin, Chain A, domain 4"/>
    <property type="match status" value="1"/>
</dbReference>
<dbReference type="AlphaFoldDB" id="A0A0B1T9H7"/>
<sequence length="76" mass="8528">MKEVIYVSKLKVQKRKRGVVVLSFCASERMMSPALSIYKDFALPHGLLRSDLAGHGITDCLMKILTERRCSLTTSV</sequence>
<evidence type="ECO:0000313" key="2">
    <source>
        <dbReference type="Proteomes" id="UP000053660"/>
    </source>
</evidence>
<accession>A0A0B1T9H7</accession>